<accession>A0AAV4G8S4</accession>
<name>A0AAV4G8S4_9GAST</name>
<reference evidence="2 3" key="1">
    <citation type="journal article" date="2021" name="Elife">
        <title>Chloroplast acquisition without the gene transfer in kleptoplastic sea slugs, Plakobranchus ocellatus.</title>
        <authorList>
            <person name="Maeda T."/>
            <person name="Takahashi S."/>
            <person name="Yoshida T."/>
            <person name="Shimamura S."/>
            <person name="Takaki Y."/>
            <person name="Nagai Y."/>
            <person name="Toyoda A."/>
            <person name="Suzuki Y."/>
            <person name="Arimoto A."/>
            <person name="Ishii H."/>
            <person name="Satoh N."/>
            <person name="Nishiyama T."/>
            <person name="Hasebe M."/>
            <person name="Maruyama T."/>
            <person name="Minagawa J."/>
            <person name="Obokata J."/>
            <person name="Shigenobu S."/>
        </authorList>
    </citation>
    <scope>NUCLEOTIDE SEQUENCE [LARGE SCALE GENOMIC DNA]</scope>
</reference>
<evidence type="ECO:0000256" key="1">
    <source>
        <dbReference type="SAM" id="Phobius"/>
    </source>
</evidence>
<feature type="transmembrane region" description="Helical" evidence="1">
    <location>
        <begin position="137"/>
        <end position="163"/>
    </location>
</feature>
<keyword evidence="3" id="KW-1185">Reference proteome</keyword>
<keyword evidence="1" id="KW-0472">Membrane</keyword>
<proteinExistence type="predicted"/>
<protein>
    <submittedName>
        <fullName evidence="2">Phosphatidylinositol synthase</fullName>
    </submittedName>
</protein>
<dbReference type="Proteomes" id="UP000762676">
    <property type="component" value="Unassembled WGS sequence"/>
</dbReference>
<comment type="caution">
    <text evidence="2">The sequence shown here is derived from an EMBL/GenBank/DDBJ whole genome shotgun (WGS) entry which is preliminary data.</text>
</comment>
<sequence length="174" mass="19438">MWEPRVRLLNKISTATVALLAAPGVTPGVDPPAPRLLYLRASVSRTCGRRRGLLSLVVSQAKSSSFGGARRRSRTENHEDRGENWKIPEENFPVLVKKVMENGFKTPAGFLAVGSLHVLPLWFYGYESRFFTQSLGLPMWLQLSGIVTLAVGRTVCAAVELFYCKEYVKDLLRQ</sequence>
<gene>
    <name evidence="2" type="ORF">ElyMa_005936900</name>
</gene>
<keyword evidence="1" id="KW-1133">Transmembrane helix</keyword>
<dbReference type="AlphaFoldDB" id="A0AAV4G8S4"/>
<dbReference type="EMBL" id="BMAT01011911">
    <property type="protein sequence ID" value="GFR81889.1"/>
    <property type="molecule type" value="Genomic_DNA"/>
</dbReference>
<evidence type="ECO:0000313" key="2">
    <source>
        <dbReference type="EMBL" id="GFR81889.1"/>
    </source>
</evidence>
<feature type="transmembrane region" description="Helical" evidence="1">
    <location>
        <begin position="107"/>
        <end position="125"/>
    </location>
</feature>
<keyword evidence="1" id="KW-0812">Transmembrane</keyword>
<organism evidence="2 3">
    <name type="scientific">Elysia marginata</name>
    <dbReference type="NCBI Taxonomy" id="1093978"/>
    <lineage>
        <taxon>Eukaryota</taxon>
        <taxon>Metazoa</taxon>
        <taxon>Spiralia</taxon>
        <taxon>Lophotrochozoa</taxon>
        <taxon>Mollusca</taxon>
        <taxon>Gastropoda</taxon>
        <taxon>Heterobranchia</taxon>
        <taxon>Euthyneura</taxon>
        <taxon>Panpulmonata</taxon>
        <taxon>Sacoglossa</taxon>
        <taxon>Placobranchoidea</taxon>
        <taxon>Plakobranchidae</taxon>
        <taxon>Elysia</taxon>
    </lineage>
</organism>
<evidence type="ECO:0000313" key="3">
    <source>
        <dbReference type="Proteomes" id="UP000762676"/>
    </source>
</evidence>